<evidence type="ECO:0000313" key="1">
    <source>
        <dbReference type="EMBL" id="CAI6355642.1"/>
    </source>
</evidence>
<keyword evidence="2" id="KW-1185">Reference proteome</keyword>
<proteinExistence type="predicted"/>
<evidence type="ECO:0000313" key="2">
    <source>
        <dbReference type="Proteomes" id="UP001160148"/>
    </source>
</evidence>
<dbReference type="AlphaFoldDB" id="A0AAV0WIK0"/>
<gene>
    <name evidence="1" type="ORF">MEUPH1_LOCUS11471</name>
</gene>
<comment type="caution">
    <text evidence="1">The sequence shown here is derived from an EMBL/GenBank/DDBJ whole genome shotgun (WGS) entry which is preliminary data.</text>
</comment>
<dbReference type="Proteomes" id="UP001160148">
    <property type="component" value="Unassembled WGS sequence"/>
</dbReference>
<protein>
    <submittedName>
        <fullName evidence="1">Uncharacterized protein</fullName>
    </submittedName>
</protein>
<organism evidence="1 2">
    <name type="scientific">Macrosiphum euphorbiae</name>
    <name type="common">potato aphid</name>
    <dbReference type="NCBI Taxonomy" id="13131"/>
    <lineage>
        <taxon>Eukaryota</taxon>
        <taxon>Metazoa</taxon>
        <taxon>Ecdysozoa</taxon>
        <taxon>Arthropoda</taxon>
        <taxon>Hexapoda</taxon>
        <taxon>Insecta</taxon>
        <taxon>Pterygota</taxon>
        <taxon>Neoptera</taxon>
        <taxon>Paraneoptera</taxon>
        <taxon>Hemiptera</taxon>
        <taxon>Sternorrhyncha</taxon>
        <taxon>Aphidomorpha</taxon>
        <taxon>Aphidoidea</taxon>
        <taxon>Aphididae</taxon>
        <taxon>Macrosiphini</taxon>
        <taxon>Macrosiphum</taxon>
    </lineage>
</organism>
<dbReference type="EMBL" id="CARXXK010000002">
    <property type="protein sequence ID" value="CAI6355642.1"/>
    <property type="molecule type" value="Genomic_DNA"/>
</dbReference>
<sequence>MISLHYTPYKINVLDYSFFKNYDDVCSLNSLRPGKKTGDKVVTDICKIQYTHEGEILYKTEFEDGWTKLPEQKKVKITRRTVIESQTLTNLYNAPLPISDTKFKDLQSLKPVIDKEYHPFYDNLPHSKDPKNNKI</sequence>
<name>A0AAV0WIK0_9HEMI</name>
<accession>A0AAV0WIK0</accession>
<reference evidence="1 2" key="1">
    <citation type="submission" date="2023-01" db="EMBL/GenBank/DDBJ databases">
        <authorList>
            <person name="Whitehead M."/>
        </authorList>
    </citation>
    <scope>NUCLEOTIDE SEQUENCE [LARGE SCALE GENOMIC DNA]</scope>
</reference>